<evidence type="ECO:0000313" key="1">
    <source>
        <dbReference type="EMBL" id="PDN79861.1"/>
    </source>
</evidence>
<comment type="caution">
    <text evidence="1">The sequence shown here is derived from an EMBL/GenBank/DDBJ whole genome shotgun (WGS) entry which is preliminary data.</text>
</comment>
<protein>
    <submittedName>
        <fullName evidence="1">Uncharacterized protein</fullName>
    </submittedName>
</protein>
<proteinExistence type="predicted"/>
<organism evidence="1">
    <name type="scientific">Salmonella enterica</name>
    <name type="common">Salmonella choleraesuis</name>
    <dbReference type="NCBI Taxonomy" id="28901"/>
    <lineage>
        <taxon>Bacteria</taxon>
        <taxon>Pseudomonadati</taxon>
        <taxon>Pseudomonadota</taxon>
        <taxon>Gammaproteobacteria</taxon>
        <taxon>Enterobacterales</taxon>
        <taxon>Enterobacteriaceae</taxon>
        <taxon>Salmonella</taxon>
    </lineage>
</organism>
<dbReference type="Proteomes" id="UP000873581">
    <property type="component" value="Unassembled WGS sequence"/>
</dbReference>
<reference evidence="1" key="1">
    <citation type="submission" date="2017-08" db="EMBL/GenBank/DDBJ databases">
        <title>Whole genome sequencing of Salmonella enterica.</title>
        <authorList>
            <person name="Bell R."/>
            <person name="Levy K."/>
        </authorList>
    </citation>
    <scope>NUCLEOTIDE SEQUENCE [LARGE SCALE GENOMIC DNA]</scope>
    <source>
        <strain evidence="1">CFSAN060805</strain>
    </source>
</reference>
<dbReference type="EMBL" id="NPLM01000022">
    <property type="protein sequence ID" value="PDN79861.1"/>
    <property type="molecule type" value="Genomic_DNA"/>
</dbReference>
<name>A0A2A6D4A1_SALER</name>
<sequence length="62" mass="7089">MHIIKPQLTKLKVVFVSKGACLFISNRQKGYVDDPKRDISININNSILVGLRFKLAMIKDKM</sequence>
<accession>A0A2A6D4A1</accession>
<gene>
    <name evidence="1" type="ORF">CIC26_25100</name>
</gene>
<dbReference type="AlphaFoldDB" id="A0A2A6D4A1"/>